<accession>A0A1A9WU26</accession>
<evidence type="ECO:0000313" key="3">
    <source>
        <dbReference type="Proteomes" id="UP000091820"/>
    </source>
</evidence>
<reference evidence="3" key="1">
    <citation type="submission" date="2014-03" db="EMBL/GenBank/DDBJ databases">
        <authorList>
            <person name="Aksoy S."/>
            <person name="Warren W."/>
            <person name="Wilson R.K."/>
        </authorList>
    </citation>
    <scope>NUCLEOTIDE SEQUENCE [LARGE SCALE GENOMIC DNA]</scope>
    <source>
        <strain evidence="3">IAEA</strain>
    </source>
</reference>
<keyword evidence="3" id="KW-1185">Reference proteome</keyword>
<dbReference type="AlphaFoldDB" id="A0A1A9WU26"/>
<evidence type="ECO:0000313" key="2">
    <source>
        <dbReference type="EnsemblMetazoa" id="GBRI032035-PA"/>
    </source>
</evidence>
<protein>
    <submittedName>
        <fullName evidence="2">Uncharacterized protein</fullName>
    </submittedName>
</protein>
<evidence type="ECO:0000256" key="1">
    <source>
        <dbReference type="SAM" id="SignalP"/>
    </source>
</evidence>
<dbReference type="EnsemblMetazoa" id="GBRI032035-RA">
    <property type="protein sequence ID" value="GBRI032035-PA"/>
    <property type="gene ID" value="GBRI032035"/>
</dbReference>
<dbReference type="Proteomes" id="UP000091820">
    <property type="component" value="Unassembled WGS sequence"/>
</dbReference>
<dbReference type="VEuPathDB" id="VectorBase:GBRI032035"/>
<proteinExistence type="predicted"/>
<feature type="chain" id="PRO_5008400710" evidence="1">
    <location>
        <begin position="29"/>
        <end position="112"/>
    </location>
</feature>
<keyword evidence="1" id="KW-0732">Signal</keyword>
<sequence>MKRSDLTIVLFLVVVLTMEINFIFGVSADNAQDEVTEGPNLDASTTLVPILSNDDFVNALRRFKQSYEQGFGFDKKKLDELKELLTRTIPHTTFATLKQEEVKGIDACKRKS</sequence>
<organism evidence="2 3">
    <name type="scientific">Glossina brevipalpis</name>
    <dbReference type="NCBI Taxonomy" id="37001"/>
    <lineage>
        <taxon>Eukaryota</taxon>
        <taxon>Metazoa</taxon>
        <taxon>Ecdysozoa</taxon>
        <taxon>Arthropoda</taxon>
        <taxon>Hexapoda</taxon>
        <taxon>Insecta</taxon>
        <taxon>Pterygota</taxon>
        <taxon>Neoptera</taxon>
        <taxon>Endopterygota</taxon>
        <taxon>Diptera</taxon>
        <taxon>Brachycera</taxon>
        <taxon>Muscomorpha</taxon>
        <taxon>Hippoboscoidea</taxon>
        <taxon>Glossinidae</taxon>
        <taxon>Glossina</taxon>
    </lineage>
</organism>
<feature type="signal peptide" evidence="1">
    <location>
        <begin position="1"/>
        <end position="28"/>
    </location>
</feature>
<reference evidence="2" key="2">
    <citation type="submission" date="2020-05" db="UniProtKB">
        <authorList>
            <consortium name="EnsemblMetazoa"/>
        </authorList>
    </citation>
    <scope>IDENTIFICATION</scope>
    <source>
        <strain evidence="2">IAEA</strain>
    </source>
</reference>
<name>A0A1A9WU26_9MUSC</name>